<keyword evidence="4" id="KW-1003">Cell membrane</keyword>
<dbReference type="PROSITE" id="PS50850">
    <property type="entry name" value="MFS"/>
    <property type="match status" value="1"/>
</dbReference>
<evidence type="ECO:0000256" key="4">
    <source>
        <dbReference type="ARBA" id="ARBA00022475"/>
    </source>
</evidence>
<evidence type="ECO:0000313" key="10">
    <source>
        <dbReference type="EMBL" id="MDP2502310.1"/>
    </source>
</evidence>
<comment type="similarity">
    <text evidence="2 8">Belongs to the major facilitator superfamily. Bcr/CmlA family.</text>
</comment>
<comment type="subcellular location">
    <subcellularLocation>
        <location evidence="8">Cell inner membrane</location>
        <topology evidence="8">Multi-pass membrane protein</topology>
    </subcellularLocation>
    <subcellularLocation>
        <location evidence="1">Cell membrane</location>
        <topology evidence="1">Multi-pass membrane protein</topology>
    </subcellularLocation>
</comment>
<dbReference type="GO" id="GO:1990961">
    <property type="term" value="P:xenobiotic detoxification by transmembrane export across the plasma membrane"/>
    <property type="evidence" value="ECO:0007669"/>
    <property type="project" value="InterPro"/>
</dbReference>
<keyword evidence="7 8" id="KW-0472">Membrane</keyword>
<evidence type="ECO:0000259" key="9">
    <source>
        <dbReference type="PROSITE" id="PS50850"/>
    </source>
</evidence>
<comment type="caution">
    <text evidence="8">Lacks conserved residue(s) required for the propagation of feature annotation.</text>
</comment>
<comment type="caution">
    <text evidence="10">The sequence shown here is derived from an EMBL/GenBank/DDBJ whole genome shotgun (WGS) entry which is preliminary data.</text>
</comment>
<evidence type="ECO:0000256" key="6">
    <source>
        <dbReference type="ARBA" id="ARBA00022989"/>
    </source>
</evidence>
<feature type="transmembrane region" description="Helical" evidence="8">
    <location>
        <begin position="238"/>
        <end position="256"/>
    </location>
</feature>
<dbReference type="AlphaFoldDB" id="A0A1C3IY06"/>
<dbReference type="InterPro" id="IPR004812">
    <property type="entry name" value="Efflux_drug-R_Bcr/CmlA"/>
</dbReference>
<evidence type="ECO:0000313" key="11">
    <source>
        <dbReference type="Proteomes" id="UP001177935"/>
    </source>
</evidence>
<dbReference type="RefSeq" id="WP_065682284.1">
    <property type="nucleotide sequence ID" value="NZ_CAWNTD010000216.1"/>
</dbReference>
<gene>
    <name evidence="10" type="ORF">Q8W42_16490</name>
</gene>
<reference evidence="10" key="1">
    <citation type="submission" date="2023-07" db="EMBL/GenBank/DDBJ databases">
        <title>Genome content predicts the carbon catabolic preferences of heterotrophic bacteria.</title>
        <authorList>
            <person name="Gralka M."/>
        </authorList>
    </citation>
    <scope>NUCLEOTIDE SEQUENCE</scope>
    <source>
        <strain evidence="10">6E02</strain>
    </source>
</reference>
<dbReference type="InterPro" id="IPR036259">
    <property type="entry name" value="MFS_trans_sf"/>
</dbReference>
<evidence type="ECO:0000256" key="5">
    <source>
        <dbReference type="ARBA" id="ARBA00022692"/>
    </source>
</evidence>
<dbReference type="Proteomes" id="UP001177935">
    <property type="component" value="Unassembled WGS sequence"/>
</dbReference>
<accession>A0A1C3IY06</accession>
<name>A0A1C3IY06_VIBSP</name>
<feature type="transmembrane region" description="Helical" evidence="8">
    <location>
        <begin position="92"/>
        <end position="113"/>
    </location>
</feature>
<evidence type="ECO:0000256" key="8">
    <source>
        <dbReference type="RuleBase" id="RU365088"/>
    </source>
</evidence>
<proteinExistence type="inferred from homology"/>
<protein>
    <recommendedName>
        <fullName evidence="8">Bcr/CflA family efflux transporter</fullName>
    </recommendedName>
</protein>
<feature type="transmembrane region" description="Helical" evidence="8">
    <location>
        <begin position="202"/>
        <end position="226"/>
    </location>
</feature>
<feature type="transmembrane region" description="Helical" evidence="8">
    <location>
        <begin position="292"/>
        <end position="312"/>
    </location>
</feature>
<feature type="transmembrane region" description="Helical" evidence="8">
    <location>
        <begin position="125"/>
        <end position="147"/>
    </location>
</feature>
<dbReference type="PANTHER" id="PTHR23502:SF132">
    <property type="entry name" value="POLYAMINE TRANSPORTER 2-RELATED"/>
    <property type="match status" value="1"/>
</dbReference>
<dbReference type="PANTHER" id="PTHR23502">
    <property type="entry name" value="MAJOR FACILITATOR SUPERFAMILY"/>
    <property type="match status" value="1"/>
</dbReference>
<dbReference type="Pfam" id="PF07690">
    <property type="entry name" value="MFS_1"/>
    <property type="match status" value="1"/>
</dbReference>
<dbReference type="CDD" id="cd17320">
    <property type="entry name" value="MFS_MdfA_MDR_like"/>
    <property type="match status" value="1"/>
</dbReference>
<evidence type="ECO:0000256" key="3">
    <source>
        <dbReference type="ARBA" id="ARBA00022448"/>
    </source>
</evidence>
<feature type="domain" description="Major facilitator superfamily (MFS) profile" evidence="9">
    <location>
        <begin position="1"/>
        <end position="381"/>
    </location>
</feature>
<keyword evidence="5 8" id="KW-0812">Transmembrane</keyword>
<feature type="transmembrane region" description="Helical" evidence="8">
    <location>
        <begin position="39"/>
        <end position="55"/>
    </location>
</feature>
<dbReference type="EMBL" id="JAUYVL010000010">
    <property type="protein sequence ID" value="MDP2502310.1"/>
    <property type="molecule type" value="Genomic_DNA"/>
</dbReference>
<feature type="transmembrane region" description="Helical" evidence="8">
    <location>
        <begin position="358"/>
        <end position="375"/>
    </location>
</feature>
<dbReference type="SUPFAM" id="SSF103473">
    <property type="entry name" value="MFS general substrate transporter"/>
    <property type="match status" value="1"/>
</dbReference>
<evidence type="ECO:0000256" key="7">
    <source>
        <dbReference type="ARBA" id="ARBA00023136"/>
    </source>
</evidence>
<sequence>MLFFLVIISAFPPLTIDLYLPALPQMVEVFNTDRSMVNLTLSSYFVTYAIGLLFWGPLSEKFGRKPILLIGLAGYMVASILCAMTNSIEQLIGARVFQAFAGSAITVIATAIVKDLYDGREREKIMATIMSLVIIAPMVAPVFGAFLLKIASWRMMFVTLAIFGAFASVLACCYRETLENKYQGSIFRSWGRMGVVMKNRSFVKLLVIFSIIPMALMGFLAAGSYIYIDHFGLTEQQFSYAFAFNALCASFGPTIYMKLSYRMPVQKVISGCFALLALAGIFTLTIGDLSPWFFMFIAAPATLMAIIMRVPGTNLMLNQQDHDTGSAVALIQFFSMICGSLGMVLVSIRPESLIENLGFIQLSVGTLGGLMWLMVRNKEFVTNKLN</sequence>
<dbReference type="GO" id="GO:0042910">
    <property type="term" value="F:xenobiotic transmembrane transporter activity"/>
    <property type="evidence" value="ECO:0007669"/>
    <property type="project" value="InterPro"/>
</dbReference>
<dbReference type="GO" id="GO:0005886">
    <property type="term" value="C:plasma membrane"/>
    <property type="evidence" value="ECO:0007669"/>
    <property type="project" value="UniProtKB-SubCell"/>
</dbReference>
<dbReference type="Gene3D" id="1.20.1720.10">
    <property type="entry name" value="Multidrug resistance protein D"/>
    <property type="match status" value="1"/>
</dbReference>
<feature type="transmembrane region" description="Helical" evidence="8">
    <location>
        <begin position="67"/>
        <end position="86"/>
    </location>
</feature>
<feature type="transmembrane region" description="Helical" evidence="8">
    <location>
        <begin position="324"/>
        <end position="346"/>
    </location>
</feature>
<dbReference type="NCBIfam" id="TIGR00710">
    <property type="entry name" value="efflux_Bcr_CflA"/>
    <property type="match status" value="1"/>
</dbReference>
<dbReference type="InterPro" id="IPR020846">
    <property type="entry name" value="MFS_dom"/>
</dbReference>
<keyword evidence="6 8" id="KW-1133">Transmembrane helix</keyword>
<organism evidence="10 11">
    <name type="scientific">Vibrio splendidus</name>
    <dbReference type="NCBI Taxonomy" id="29497"/>
    <lineage>
        <taxon>Bacteria</taxon>
        <taxon>Pseudomonadati</taxon>
        <taxon>Pseudomonadota</taxon>
        <taxon>Gammaproteobacteria</taxon>
        <taxon>Vibrionales</taxon>
        <taxon>Vibrionaceae</taxon>
        <taxon>Vibrio</taxon>
    </lineage>
</organism>
<feature type="transmembrane region" description="Helical" evidence="8">
    <location>
        <begin position="153"/>
        <end position="174"/>
    </location>
</feature>
<evidence type="ECO:0000256" key="2">
    <source>
        <dbReference type="ARBA" id="ARBA00006236"/>
    </source>
</evidence>
<dbReference type="InterPro" id="IPR011701">
    <property type="entry name" value="MFS"/>
</dbReference>
<feature type="transmembrane region" description="Helical" evidence="8">
    <location>
        <begin position="268"/>
        <end position="286"/>
    </location>
</feature>
<keyword evidence="3 8" id="KW-0813">Transport</keyword>
<evidence type="ECO:0000256" key="1">
    <source>
        <dbReference type="ARBA" id="ARBA00004651"/>
    </source>
</evidence>
<keyword evidence="8" id="KW-0997">Cell inner membrane</keyword>